<reference evidence="3 4" key="1">
    <citation type="journal article" date="2008" name="Nature">
        <title>The genome of the choanoflagellate Monosiga brevicollis and the origin of metazoans.</title>
        <authorList>
            <consortium name="JGI Sequencing"/>
            <person name="King N."/>
            <person name="Westbrook M.J."/>
            <person name="Young S.L."/>
            <person name="Kuo A."/>
            <person name="Abedin M."/>
            <person name="Chapman J."/>
            <person name="Fairclough S."/>
            <person name="Hellsten U."/>
            <person name="Isogai Y."/>
            <person name="Letunic I."/>
            <person name="Marr M."/>
            <person name="Pincus D."/>
            <person name="Putnam N."/>
            <person name="Rokas A."/>
            <person name="Wright K.J."/>
            <person name="Zuzow R."/>
            <person name="Dirks W."/>
            <person name="Good M."/>
            <person name="Goodstein D."/>
            <person name="Lemons D."/>
            <person name="Li W."/>
            <person name="Lyons J.B."/>
            <person name="Morris A."/>
            <person name="Nichols S."/>
            <person name="Richter D.J."/>
            <person name="Salamov A."/>
            <person name="Bork P."/>
            <person name="Lim W.A."/>
            <person name="Manning G."/>
            <person name="Miller W.T."/>
            <person name="McGinnis W."/>
            <person name="Shapiro H."/>
            <person name="Tjian R."/>
            <person name="Grigoriev I.V."/>
            <person name="Rokhsar D."/>
        </authorList>
    </citation>
    <scope>NUCLEOTIDE SEQUENCE [LARGE SCALE GENOMIC DNA]</scope>
    <source>
        <strain evidence="4">MX1 / ATCC 50154</strain>
    </source>
</reference>
<dbReference type="OMA" id="GATWCKP"/>
<dbReference type="CDD" id="cd02947">
    <property type="entry name" value="TRX_family"/>
    <property type="match status" value="1"/>
</dbReference>
<evidence type="ECO:0000256" key="1">
    <source>
        <dbReference type="SAM" id="MobiDB-lite"/>
    </source>
</evidence>
<feature type="region of interest" description="Disordered" evidence="1">
    <location>
        <begin position="41"/>
        <end position="73"/>
    </location>
</feature>
<dbReference type="InterPro" id="IPR013766">
    <property type="entry name" value="Thioredoxin_domain"/>
</dbReference>
<dbReference type="InterPro" id="IPR036249">
    <property type="entry name" value="Thioredoxin-like_sf"/>
</dbReference>
<dbReference type="eggNOG" id="KOG0907">
    <property type="taxonomic scope" value="Eukaryota"/>
</dbReference>
<dbReference type="Proteomes" id="UP000001357">
    <property type="component" value="Unassembled WGS sequence"/>
</dbReference>
<dbReference type="GeneID" id="5893992"/>
<accession>A9V7P6</accession>
<dbReference type="SUPFAM" id="SSF52833">
    <property type="entry name" value="Thioredoxin-like"/>
    <property type="match status" value="1"/>
</dbReference>
<dbReference type="Gene3D" id="3.40.30.10">
    <property type="entry name" value="Glutaredoxin"/>
    <property type="match status" value="1"/>
</dbReference>
<gene>
    <name evidence="3" type="ORF">MONBRDRAFT_28276</name>
</gene>
<dbReference type="PANTHER" id="PTHR10438">
    <property type="entry name" value="THIOREDOXIN"/>
    <property type="match status" value="1"/>
</dbReference>
<dbReference type="EMBL" id="CH991566">
    <property type="protein sequence ID" value="EDQ86412.1"/>
    <property type="molecule type" value="Genomic_DNA"/>
</dbReference>
<evidence type="ECO:0000313" key="3">
    <source>
        <dbReference type="EMBL" id="EDQ86412.1"/>
    </source>
</evidence>
<dbReference type="InParanoid" id="A9V7P6"/>
<feature type="domain" description="Thioredoxin" evidence="2">
    <location>
        <begin position="54"/>
        <end position="182"/>
    </location>
</feature>
<dbReference type="STRING" id="81824.A9V7P6"/>
<proteinExistence type="predicted"/>
<dbReference type="KEGG" id="mbr:MONBRDRAFT_28276"/>
<feature type="compositionally biased region" description="Low complexity" evidence="1">
    <location>
        <begin position="41"/>
        <end position="51"/>
    </location>
</feature>
<dbReference type="PANTHER" id="PTHR10438:SF463">
    <property type="entry name" value="THIOREDOXIN"/>
    <property type="match status" value="1"/>
</dbReference>
<evidence type="ECO:0000313" key="4">
    <source>
        <dbReference type="Proteomes" id="UP000001357"/>
    </source>
</evidence>
<sequence>MIICIGPICIPLWGLLPLIAAFLAPYWAKLKQWLGWTAPPETPTAATTATEGDASSEQDAPATSLEDEPAAMPPTAVRRIDSEDDWAACKAEAQSHGWVMVVDFGATWCKPCQALKPAFHSAAAKRRALFVEVDVDDTPEIAEEYQVAALPTVLILRDGKEVTKKTGPNADSLTALVNEHATAR</sequence>
<evidence type="ECO:0000259" key="2">
    <source>
        <dbReference type="PROSITE" id="PS51352"/>
    </source>
</evidence>
<dbReference type="AlphaFoldDB" id="A9V7P6"/>
<dbReference type="PROSITE" id="PS51352">
    <property type="entry name" value="THIOREDOXIN_2"/>
    <property type="match status" value="1"/>
</dbReference>
<dbReference type="Pfam" id="PF00085">
    <property type="entry name" value="Thioredoxin"/>
    <property type="match status" value="1"/>
</dbReference>
<protein>
    <recommendedName>
        <fullName evidence="2">Thioredoxin domain-containing protein</fullName>
    </recommendedName>
</protein>
<keyword evidence="4" id="KW-1185">Reference proteome</keyword>
<dbReference type="InterPro" id="IPR050620">
    <property type="entry name" value="Thioredoxin_H-type-like"/>
</dbReference>
<name>A9V7P6_MONBE</name>
<organism evidence="3 4">
    <name type="scientific">Monosiga brevicollis</name>
    <name type="common">Choanoflagellate</name>
    <dbReference type="NCBI Taxonomy" id="81824"/>
    <lineage>
        <taxon>Eukaryota</taxon>
        <taxon>Choanoflagellata</taxon>
        <taxon>Craspedida</taxon>
        <taxon>Salpingoecidae</taxon>
        <taxon>Monosiga</taxon>
    </lineage>
</organism>
<dbReference type="RefSeq" id="XP_001748802.1">
    <property type="nucleotide sequence ID" value="XM_001748750.1"/>
</dbReference>